<name>A0A3D8L886_9BACT</name>
<keyword evidence="3 4" id="KW-0413">Isomerase</keyword>
<evidence type="ECO:0000256" key="7">
    <source>
        <dbReference type="RuleBase" id="RU003792"/>
    </source>
</evidence>
<dbReference type="OrthoDB" id="9811823at2"/>
<sequence length="269" mass="30565">MRYFFHIGYKGTNYRGWQRHPYGVNVQQTIEDCLLKILKVPVAIVGCGRTDAGVHASQFFFHLDVEKPWAFDMLFRLNKVLPPDIAVFDIIPMVGMPHARFDATQRSYDYYIHTYKDPFLSSVSSLYLLNNLNLGAMAAATSLLPLYSDYRFLCLTPAEHDSTICHVTAARWLSDKNGDKLRFQISANRYLSRMIRILVGKLLQVGTGALSVAEFESYLATEKAPKALSPAYPQGLFLSKVTYPYLDLPARNAFSAILQNQTDDYWQVV</sequence>
<dbReference type="InterPro" id="IPR020094">
    <property type="entry name" value="TruA/RsuA/RluB/E/F_N"/>
</dbReference>
<evidence type="ECO:0000256" key="2">
    <source>
        <dbReference type="ARBA" id="ARBA00022694"/>
    </source>
</evidence>
<comment type="function">
    <text evidence="4">Formation of pseudouridine at positions 38, 39 and 40 in the anticodon stem and loop of transfer RNAs.</text>
</comment>
<dbReference type="AlphaFoldDB" id="A0A3D8L886"/>
<dbReference type="GO" id="GO:0031119">
    <property type="term" value="P:tRNA pseudouridine synthesis"/>
    <property type="evidence" value="ECO:0007669"/>
    <property type="project" value="UniProtKB-UniRule"/>
</dbReference>
<gene>
    <name evidence="4" type="primary">truA</name>
    <name evidence="9" type="ORF">DXT99_18555</name>
</gene>
<dbReference type="Gene3D" id="3.30.70.660">
    <property type="entry name" value="Pseudouridine synthase I, catalytic domain, C-terminal subdomain"/>
    <property type="match status" value="1"/>
</dbReference>
<comment type="caution">
    <text evidence="4">Lacks conserved residue(s) required for the propagation of feature annotation.</text>
</comment>
<comment type="catalytic activity">
    <reaction evidence="4 7">
        <text>uridine(38/39/40) in tRNA = pseudouridine(38/39/40) in tRNA</text>
        <dbReference type="Rhea" id="RHEA:22376"/>
        <dbReference type="Rhea" id="RHEA-COMP:10085"/>
        <dbReference type="Rhea" id="RHEA-COMP:10087"/>
        <dbReference type="ChEBI" id="CHEBI:65314"/>
        <dbReference type="ChEBI" id="CHEBI:65315"/>
        <dbReference type="EC" id="5.4.99.12"/>
    </reaction>
</comment>
<dbReference type="Gene3D" id="3.30.70.580">
    <property type="entry name" value="Pseudouridine synthase I, catalytic domain, N-terminal subdomain"/>
    <property type="match status" value="1"/>
</dbReference>
<dbReference type="Pfam" id="PF01416">
    <property type="entry name" value="PseudoU_synth_1"/>
    <property type="match status" value="1"/>
</dbReference>
<dbReference type="PANTHER" id="PTHR11142:SF0">
    <property type="entry name" value="TRNA PSEUDOURIDINE SYNTHASE-LIKE 1"/>
    <property type="match status" value="1"/>
</dbReference>
<feature type="binding site" evidence="4 6">
    <location>
        <position position="108"/>
    </location>
    <ligand>
        <name>substrate</name>
    </ligand>
</feature>
<keyword evidence="2 4" id="KW-0819">tRNA processing</keyword>
<dbReference type="EC" id="5.4.99.12" evidence="4"/>
<dbReference type="InterPro" id="IPR001406">
    <property type="entry name" value="PsdUridine_synth_TruA"/>
</dbReference>
<keyword evidence="10" id="KW-1185">Reference proteome</keyword>
<dbReference type="Proteomes" id="UP000256708">
    <property type="component" value="Unassembled WGS sequence"/>
</dbReference>
<comment type="caution">
    <text evidence="9">The sequence shown here is derived from an EMBL/GenBank/DDBJ whole genome shotgun (WGS) entry which is preliminary data.</text>
</comment>
<evidence type="ECO:0000256" key="3">
    <source>
        <dbReference type="ARBA" id="ARBA00023235"/>
    </source>
</evidence>
<dbReference type="HAMAP" id="MF_00171">
    <property type="entry name" value="TruA"/>
    <property type="match status" value="1"/>
</dbReference>
<accession>A0A3D8L886</accession>
<evidence type="ECO:0000256" key="4">
    <source>
        <dbReference type="HAMAP-Rule" id="MF_00171"/>
    </source>
</evidence>
<organism evidence="9 10">
    <name type="scientific">Pontibacter diazotrophicus</name>
    <dbReference type="NCBI Taxonomy" id="1400979"/>
    <lineage>
        <taxon>Bacteria</taxon>
        <taxon>Pseudomonadati</taxon>
        <taxon>Bacteroidota</taxon>
        <taxon>Cytophagia</taxon>
        <taxon>Cytophagales</taxon>
        <taxon>Hymenobacteraceae</taxon>
        <taxon>Pontibacter</taxon>
    </lineage>
</organism>
<dbReference type="PIRSF" id="PIRSF001430">
    <property type="entry name" value="tRNA_psdUrid_synth"/>
    <property type="match status" value="1"/>
</dbReference>
<proteinExistence type="inferred from homology"/>
<dbReference type="EMBL" id="QRGR01000022">
    <property type="protein sequence ID" value="RDV13641.1"/>
    <property type="molecule type" value="Genomic_DNA"/>
</dbReference>
<evidence type="ECO:0000256" key="6">
    <source>
        <dbReference type="PIRSR" id="PIRSR001430-2"/>
    </source>
</evidence>
<comment type="subunit">
    <text evidence="4">Homodimer.</text>
</comment>
<dbReference type="GO" id="GO:0003723">
    <property type="term" value="F:RNA binding"/>
    <property type="evidence" value="ECO:0007669"/>
    <property type="project" value="InterPro"/>
</dbReference>
<evidence type="ECO:0000313" key="10">
    <source>
        <dbReference type="Proteomes" id="UP000256708"/>
    </source>
</evidence>
<evidence type="ECO:0000313" key="9">
    <source>
        <dbReference type="EMBL" id="RDV13641.1"/>
    </source>
</evidence>
<reference evidence="10" key="1">
    <citation type="submission" date="2018-08" db="EMBL/GenBank/DDBJ databases">
        <authorList>
            <person name="Liu Z.-W."/>
            <person name="Du Z.-J."/>
        </authorList>
    </citation>
    <scope>NUCLEOTIDE SEQUENCE [LARGE SCALE GENOMIC DNA]</scope>
    <source>
        <strain evidence="10">H4X</strain>
    </source>
</reference>
<dbReference type="InterPro" id="IPR020103">
    <property type="entry name" value="PsdUridine_synth_cat_dom_sf"/>
</dbReference>
<evidence type="ECO:0000256" key="5">
    <source>
        <dbReference type="PIRSR" id="PIRSR001430-1"/>
    </source>
</evidence>
<evidence type="ECO:0000256" key="1">
    <source>
        <dbReference type="ARBA" id="ARBA00009375"/>
    </source>
</evidence>
<feature type="active site" description="Nucleophile" evidence="4 5">
    <location>
        <position position="51"/>
    </location>
</feature>
<protein>
    <recommendedName>
        <fullName evidence="4">tRNA pseudouridine synthase A</fullName>
        <ecNumber evidence="4">5.4.99.12</ecNumber>
    </recommendedName>
    <alternativeName>
        <fullName evidence="4">tRNA pseudouridine(38-40) synthase</fullName>
    </alternativeName>
    <alternativeName>
        <fullName evidence="4">tRNA pseudouridylate synthase I</fullName>
    </alternativeName>
    <alternativeName>
        <fullName evidence="4">tRNA-uridine isomerase I</fullName>
    </alternativeName>
</protein>
<comment type="similarity">
    <text evidence="1 4 7">Belongs to the tRNA pseudouridine synthase TruA family.</text>
</comment>
<feature type="domain" description="Pseudouridine synthase I TruA alpha/beta" evidence="8">
    <location>
        <begin position="149"/>
        <end position="244"/>
    </location>
</feature>
<dbReference type="InterPro" id="IPR020097">
    <property type="entry name" value="PsdUridine_synth_TruA_a/b_dom"/>
</dbReference>
<dbReference type="PANTHER" id="PTHR11142">
    <property type="entry name" value="PSEUDOURIDYLATE SYNTHASE"/>
    <property type="match status" value="1"/>
</dbReference>
<dbReference type="GO" id="GO:0160147">
    <property type="term" value="F:tRNA pseudouridine(38-40) synthase activity"/>
    <property type="evidence" value="ECO:0007669"/>
    <property type="project" value="UniProtKB-EC"/>
</dbReference>
<evidence type="ECO:0000259" key="8">
    <source>
        <dbReference type="Pfam" id="PF01416"/>
    </source>
</evidence>
<dbReference type="InterPro" id="IPR020095">
    <property type="entry name" value="PsdUridine_synth_TruA_C"/>
</dbReference>
<dbReference type="RefSeq" id="WP_115567181.1">
    <property type="nucleotide sequence ID" value="NZ_QRGR01000022.1"/>
</dbReference>
<dbReference type="SUPFAM" id="SSF55120">
    <property type="entry name" value="Pseudouridine synthase"/>
    <property type="match status" value="1"/>
</dbReference>